<sequence>EKTPKNALRQPFLEKVFPGALYIYLYRDPRENISSMMDAWRSGGWVTYPSLSNWSGLPWSLLLPPGWEQLSGCPLEQVCAFQWEAANRITLDDLATLSPERWTAIDYDSLTQRSNEAVRKLCDFSGISVTGRLAACLARPLPLSRYTLSPPKPEKWRKNEAAIHSILDSVQATDKRAKEVLARQSK</sequence>
<dbReference type="Gene3D" id="3.40.50.300">
    <property type="entry name" value="P-loop containing nucleotide triphosphate hydrolases"/>
    <property type="match status" value="1"/>
</dbReference>
<protein>
    <recommendedName>
        <fullName evidence="2">Sulfotransferase domain-containing protein</fullName>
    </recommendedName>
</protein>
<dbReference type="EMBL" id="BART01022863">
    <property type="protein sequence ID" value="GAH01652.1"/>
    <property type="molecule type" value="Genomic_DNA"/>
</dbReference>
<dbReference type="SUPFAM" id="SSF52540">
    <property type="entry name" value="P-loop containing nucleoside triphosphate hydrolases"/>
    <property type="match status" value="1"/>
</dbReference>
<reference evidence="1" key="1">
    <citation type="journal article" date="2014" name="Front. Microbiol.">
        <title>High frequency of phylogenetically diverse reductive dehalogenase-homologous genes in deep subseafloor sedimentary metagenomes.</title>
        <authorList>
            <person name="Kawai M."/>
            <person name="Futagami T."/>
            <person name="Toyoda A."/>
            <person name="Takaki Y."/>
            <person name="Nishi S."/>
            <person name="Hori S."/>
            <person name="Arai W."/>
            <person name="Tsubouchi T."/>
            <person name="Morono Y."/>
            <person name="Uchiyama I."/>
            <person name="Ito T."/>
            <person name="Fujiyama A."/>
            <person name="Inagaki F."/>
            <person name="Takami H."/>
        </authorList>
    </citation>
    <scope>NUCLEOTIDE SEQUENCE</scope>
    <source>
        <strain evidence="1">Expedition CK06-06</strain>
    </source>
</reference>
<gene>
    <name evidence="1" type="ORF">S01H4_41756</name>
</gene>
<name>X1C2X7_9ZZZZ</name>
<proteinExistence type="predicted"/>
<evidence type="ECO:0008006" key="2">
    <source>
        <dbReference type="Google" id="ProtNLM"/>
    </source>
</evidence>
<dbReference type="Pfam" id="PF13469">
    <property type="entry name" value="Sulfotransfer_3"/>
    <property type="match status" value="1"/>
</dbReference>
<dbReference type="AlphaFoldDB" id="X1C2X7"/>
<organism evidence="1">
    <name type="scientific">marine sediment metagenome</name>
    <dbReference type="NCBI Taxonomy" id="412755"/>
    <lineage>
        <taxon>unclassified sequences</taxon>
        <taxon>metagenomes</taxon>
        <taxon>ecological metagenomes</taxon>
    </lineage>
</organism>
<accession>X1C2X7</accession>
<evidence type="ECO:0000313" key="1">
    <source>
        <dbReference type="EMBL" id="GAH01652.1"/>
    </source>
</evidence>
<dbReference type="InterPro" id="IPR027417">
    <property type="entry name" value="P-loop_NTPase"/>
</dbReference>
<feature type="non-terminal residue" evidence="1">
    <location>
        <position position="1"/>
    </location>
</feature>
<comment type="caution">
    <text evidence="1">The sequence shown here is derived from an EMBL/GenBank/DDBJ whole genome shotgun (WGS) entry which is preliminary data.</text>
</comment>